<gene>
    <name evidence="2" type="ORF">P0Y50_14965</name>
</gene>
<reference evidence="2" key="1">
    <citation type="submission" date="2023-03" db="EMBL/GenBank/DDBJ databases">
        <title>Andean soil-derived lignocellulolytic bacterial consortium as a source of novel taxa and putative plastic-active enzymes.</title>
        <authorList>
            <person name="Diaz-Garcia L."/>
            <person name="Chuvochina M."/>
            <person name="Feuerriegel G."/>
            <person name="Bunk B."/>
            <person name="Sproer C."/>
            <person name="Streit W.R."/>
            <person name="Rodriguez L.M."/>
            <person name="Overmann J."/>
            <person name="Jimenez D.J."/>
        </authorList>
    </citation>
    <scope>NUCLEOTIDE SEQUENCE</scope>
    <source>
        <strain evidence="2">MAG 833</strain>
    </source>
</reference>
<dbReference type="Proteomes" id="UP001213664">
    <property type="component" value="Chromosome"/>
</dbReference>
<accession>A0AAJ6BJG3</accession>
<evidence type="ECO:0000313" key="2">
    <source>
        <dbReference type="EMBL" id="WEK39815.1"/>
    </source>
</evidence>
<proteinExistence type="predicted"/>
<feature type="compositionally biased region" description="Pro residues" evidence="1">
    <location>
        <begin position="192"/>
        <end position="202"/>
    </location>
</feature>
<evidence type="ECO:0000256" key="1">
    <source>
        <dbReference type="SAM" id="MobiDB-lite"/>
    </source>
</evidence>
<dbReference type="EMBL" id="CP119326">
    <property type="protein sequence ID" value="WEK39815.1"/>
    <property type="molecule type" value="Genomic_DNA"/>
</dbReference>
<protein>
    <submittedName>
        <fullName evidence="2">Uncharacterized protein</fullName>
    </submittedName>
</protein>
<organism evidence="2 3">
    <name type="scientific">Candidatus Brevundimonas colombiensis</name>
    <dbReference type="NCBI Taxonomy" id="3121376"/>
    <lineage>
        <taxon>Bacteria</taxon>
        <taxon>Pseudomonadati</taxon>
        <taxon>Pseudomonadota</taxon>
        <taxon>Alphaproteobacteria</taxon>
        <taxon>Caulobacterales</taxon>
        <taxon>Caulobacteraceae</taxon>
        <taxon>Brevundimonas</taxon>
    </lineage>
</organism>
<name>A0AAJ6BJG3_9CAUL</name>
<evidence type="ECO:0000313" key="3">
    <source>
        <dbReference type="Proteomes" id="UP001213664"/>
    </source>
</evidence>
<dbReference type="AlphaFoldDB" id="A0AAJ6BJG3"/>
<sequence length="270" mass="29935">MKLYSGWEGQGRGRTEYFSYLEARSRLPGGVALPVDGRAVVGARWSEEEVAHLGFSSIVRRQFFEHTPEILGAEPPRPLDAEWRTDRAARLRQLFGVMPTSRIDLYAASASVAVGALIRELQLGGWFRITLSKAKAIGPGIPAFATVSDKEGEVRPAHVRQVLRVTQDEKRALRQVFSLDHIGDLGGEEPGPEPAPETPPSAPFLLAEFKALKPGRIAVVFGRNRLQEAKTYERDIEPIEVVERHYRFDSDAILKRGLSASSDTPRPEEA</sequence>
<feature type="region of interest" description="Disordered" evidence="1">
    <location>
        <begin position="183"/>
        <end position="202"/>
    </location>
</feature>